<gene>
    <name evidence="1" type="ORF">BJ987_001131</name>
</gene>
<dbReference type="EMBL" id="JAGGMR010000001">
    <property type="protein sequence ID" value="MBP2188230.1"/>
    <property type="molecule type" value="Genomic_DNA"/>
</dbReference>
<proteinExistence type="predicted"/>
<evidence type="ECO:0000313" key="2">
    <source>
        <dbReference type="Proteomes" id="UP001519325"/>
    </source>
</evidence>
<sequence>MGAGSRVPGAEVADDPVSCDSPLAPVSHLTGVGAIMGFCVWHEVTLGVIDCIQMRTPSLLVGATADA</sequence>
<accession>A0ABS4Q968</accession>
<keyword evidence="2" id="KW-1185">Reference proteome</keyword>
<protein>
    <submittedName>
        <fullName evidence="1">Uncharacterized protein</fullName>
    </submittedName>
</protein>
<name>A0ABS4Q968_9NOCA</name>
<dbReference type="Proteomes" id="UP001519325">
    <property type="component" value="Unassembled WGS sequence"/>
</dbReference>
<comment type="caution">
    <text evidence="1">The sequence shown here is derived from an EMBL/GenBank/DDBJ whole genome shotgun (WGS) entry which is preliminary data.</text>
</comment>
<organism evidence="1 2">
    <name type="scientific">Nocardia goodfellowii</name>
    <dbReference type="NCBI Taxonomy" id="882446"/>
    <lineage>
        <taxon>Bacteria</taxon>
        <taxon>Bacillati</taxon>
        <taxon>Actinomycetota</taxon>
        <taxon>Actinomycetes</taxon>
        <taxon>Mycobacteriales</taxon>
        <taxon>Nocardiaceae</taxon>
        <taxon>Nocardia</taxon>
    </lineage>
</organism>
<evidence type="ECO:0000313" key="1">
    <source>
        <dbReference type="EMBL" id="MBP2188230.1"/>
    </source>
</evidence>
<reference evidence="1 2" key="1">
    <citation type="submission" date="2021-03" db="EMBL/GenBank/DDBJ databases">
        <title>Sequencing the genomes of 1000 actinobacteria strains.</title>
        <authorList>
            <person name="Klenk H.-P."/>
        </authorList>
    </citation>
    <scope>NUCLEOTIDE SEQUENCE [LARGE SCALE GENOMIC DNA]</scope>
    <source>
        <strain evidence="1 2">DSM 45516</strain>
    </source>
</reference>